<evidence type="ECO:0000256" key="1">
    <source>
        <dbReference type="SAM" id="MobiDB-lite"/>
    </source>
</evidence>
<dbReference type="Proteomes" id="UP001140091">
    <property type="component" value="Unassembled WGS sequence"/>
</dbReference>
<comment type="caution">
    <text evidence="2">The sequence shown here is derived from an EMBL/GenBank/DDBJ whole genome shotgun (WGS) entry which is preliminary data.</text>
</comment>
<name>A0A9W8IZL1_9AGAR</name>
<feature type="non-terminal residue" evidence="2">
    <location>
        <position position="791"/>
    </location>
</feature>
<feature type="region of interest" description="Disordered" evidence="1">
    <location>
        <begin position="540"/>
        <end position="585"/>
    </location>
</feature>
<feature type="region of interest" description="Disordered" evidence="1">
    <location>
        <begin position="262"/>
        <end position="313"/>
    </location>
</feature>
<proteinExistence type="predicted"/>
<gene>
    <name evidence="2" type="ORF">H1R20_g11579</name>
</gene>
<feature type="compositionally biased region" description="Low complexity" evidence="1">
    <location>
        <begin position="276"/>
        <end position="295"/>
    </location>
</feature>
<feature type="compositionally biased region" description="Polar residues" evidence="1">
    <location>
        <begin position="303"/>
        <end position="313"/>
    </location>
</feature>
<keyword evidence="3" id="KW-1185">Reference proteome</keyword>
<accession>A0A9W8IZL1</accession>
<feature type="compositionally biased region" description="Basic and acidic residues" evidence="1">
    <location>
        <begin position="768"/>
        <end position="791"/>
    </location>
</feature>
<dbReference type="AlphaFoldDB" id="A0A9W8IZL1"/>
<reference evidence="2" key="1">
    <citation type="submission" date="2022-06" db="EMBL/GenBank/DDBJ databases">
        <title>Genome Sequence of Candolleomyces eurysporus.</title>
        <authorList>
            <person name="Buettner E."/>
        </authorList>
    </citation>
    <scope>NUCLEOTIDE SEQUENCE</scope>
    <source>
        <strain evidence="2">VTCC 930004</strain>
    </source>
</reference>
<dbReference type="EMBL" id="JANBPK010001165">
    <property type="protein sequence ID" value="KAJ2925515.1"/>
    <property type="molecule type" value="Genomic_DNA"/>
</dbReference>
<sequence length="791" mass="86503">MAPKSWATDDQGDLLTGYIPLYKTYQATTKRYQPFWDIVFPQFLQRWPILPDGTTVESLNEEEFNEYVKRLDKLHSRIKEWYRWRCNSRSRNTTTTVTMKDMKDVYFAGTRTAKEYEVLVKLNPDVFKPEYQAECTHQGATGRKKLPIWHQVAKELWEKATPEQKEAVQAELARAREEADEPDPATPGDYQKFWDKLPAILSKTFGDKPETPLFSNTWADHDKVLVDQLASFASRYEFSAEICAKRSLLHVQKTEASDLTEKAAVVSESEGGGSAGLSDSGDSATNSDDSVVDSTDQPEPKASSASTPISCQPQAAELAPRVNANATDDSAVTVGGSFDLSTYNPADFTIPDDFNTDELDWADPRILEAISRMNAPDADWDPTILSAASTTSGAGQVEPKHGSAPMLSTSGKSVIAPPLPNAPVPTPTAFAANTRTAPPFTASRTSCTSVHLNPRICPSAHSSLSALAFDHPSEHPVYLPCGEDCSTISHAAPPTFQLQTDPDFQAPAIATISTTTPATASPGAVPDPTALSAYTVPVTNENVPPAPAPAGNAPQHAPAKDSGDGDPSVSPLCDVGDGIHRSNRAPVPSTRLEKLNEIGTNIAPPKPPTNTTPDTKEPAWFAPAYQHLQRANLGPAWIDLVEKWAKYERLRYWKSGKGLPAKGRPEEWSQWVTKARQGACNYQNIPNIDDPTEFGIAVGKWVHSFHPPDFTRTGLHGMVSALTLMVWWGTAALTPSSWNEDSWPQWQALVQDLVVRYDTLLGVSASKRPREDGHSDETNESEHPRMELGAL</sequence>
<feature type="region of interest" description="Disordered" evidence="1">
    <location>
        <begin position="766"/>
        <end position="791"/>
    </location>
</feature>
<evidence type="ECO:0000313" key="2">
    <source>
        <dbReference type="EMBL" id="KAJ2925515.1"/>
    </source>
</evidence>
<evidence type="ECO:0000313" key="3">
    <source>
        <dbReference type="Proteomes" id="UP001140091"/>
    </source>
</evidence>
<protein>
    <submittedName>
        <fullName evidence="2">Uncharacterized protein</fullName>
    </submittedName>
</protein>
<organism evidence="2 3">
    <name type="scientific">Candolleomyces eurysporus</name>
    <dbReference type="NCBI Taxonomy" id="2828524"/>
    <lineage>
        <taxon>Eukaryota</taxon>
        <taxon>Fungi</taxon>
        <taxon>Dikarya</taxon>
        <taxon>Basidiomycota</taxon>
        <taxon>Agaricomycotina</taxon>
        <taxon>Agaricomycetes</taxon>
        <taxon>Agaricomycetidae</taxon>
        <taxon>Agaricales</taxon>
        <taxon>Agaricineae</taxon>
        <taxon>Psathyrellaceae</taxon>
        <taxon>Candolleomyces</taxon>
    </lineage>
</organism>